<name>A0A182NX55_9DIPT</name>
<evidence type="ECO:0000313" key="2">
    <source>
        <dbReference type="Proteomes" id="UP000075884"/>
    </source>
</evidence>
<keyword evidence="2" id="KW-1185">Reference proteome</keyword>
<dbReference type="EnsemblMetazoa" id="ADIR014449-RA">
    <property type="protein sequence ID" value="ADIR014449-PA"/>
    <property type="gene ID" value="ADIR014449"/>
</dbReference>
<reference evidence="2" key="1">
    <citation type="submission" date="2013-03" db="EMBL/GenBank/DDBJ databases">
        <title>The Genome Sequence of Anopheles dirus WRAIR2.</title>
        <authorList>
            <consortium name="The Broad Institute Genomics Platform"/>
            <person name="Neafsey D.E."/>
            <person name="Walton C."/>
            <person name="Walker B."/>
            <person name="Young S.K."/>
            <person name="Zeng Q."/>
            <person name="Gargeya S."/>
            <person name="Fitzgerald M."/>
            <person name="Haas B."/>
            <person name="Abouelleil A."/>
            <person name="Allen A.W."/>
            <person name="Alvarado L."/>
            <person name="Arachchi H.M."/>
            <person name="Berlin A.M."/>
            <person name="Chapman S.B."/>
            <person name="Gainer-Dewar J."/>
            <person name="Goldberg J."/>
            <person name="Griggs A."/>
            <person name="Gujja S."/>
            <person name="Hansen M."/>
            <person name="Howarth C."/>
            <person name="Imamovic A."/>
            <person name="Ireland A."/>
            <person name="Larimer J."/>
            <person name="McCowan C."/>
            <person name="Murphy C."/>
            <person name="Pearson M."/>
            <person name="Poon T.W."/>
            <person name="Priest M."/>
            <person name="Roberts A."/>
            <person name="Saif S."/>
            <person name="Shea T."/>
            <person name="Sisk P."/>
            <person name="Sykes S."/>
            <person name="Wortman J."/>
            <person name="Nusbaum C."/>
            <person name="Birren B."/>
        </authorList>
    </citation>
    <scope>NUCLEOTIDE SEQUENCE [LARGE SCALE GENOMIC DNA]</scope>
    <source>
        <strain evidence="2">WRAIR2</strain>
    </source>
</reference>
<dbReference type="Proteomes" id="UP000075884">
    <property type="component" value="Unassembled WGS sequence"/>
</dbReference>
<proteinExistence type="predicted"/>
<protein>
    <submittedName>
        <fullName evidence="1">Uncharacterized protein</fullName>
    </submittedName>
</protein>
<organism evidence="1 2">
    <name type="scientific">Anopheles dirus</name>
    <dbReference type="NCBI Taxonomy" id="7168"/>
    <lineage>
        <taxon>Eukaryota</taxon>
        <taxon>Metazoa</taxon>
        <taxon>Ecdysozoa</taxon>
        <taxon>Arthropoda</taxon>
        <taxon>Hexapoda</taxon>
        <taxon>Insecta</taxon>
        <taxon>Pterygota</taxon>
        <taxon>Neoptera</taxon>
        <taxon>Endopterygota</taxon>
        <taxon>Diptera</taxon>
        <taxon>Nematocera</taxon>
        <taxon>Culicoidea</taxon>
        <taxon>Culicidae</taxon>
        <taxon>Anophelinae</taxon>
        <taxon>Anopheles</taxon>
    </lineage>
</organism>
<accession>A0A182NX55</accession>
<sequence length="27" mass="2938">MHHRHYDGDRDVGKLTVNGGVPTCACV</sequence>
<dbReference type="VEuPathDB" id="VectorBase:ADIR014449"/>
<dbReference type="AlphaFoldDB" id="A0A182NX55"/>
<reference evidence="1" key="2">
    <citation type="submission" date="2020-05" db="UniProtKB">
        <authorList>
            <consortium name="EnsemblMetazoa"/>
        </authorList>
    </citation>
    <scope>IDENTIFICATION</scope>
    <source>
        <strain evidence="1">WRAIR2</strain>
    </source>
</reference>
<evidence type="ECO:0000313" key="1">
    <source>
        <dbReference type="EnsemblMetazoa" id="ADIR014449-PA"/>
    </source>
</evidence>